<organism evidence="2 3">
    <name type="scientific">Helicobacter valdiviensis</name>
    <dbReference type="NCBI Taxonomy" id="1458358"/>
    <lineage>
        <taxon>Bacteria</taxon>
        <taxon>Pseudomonadati</taxon>
        <taxon>Campylobacterota</taxon>
        <taxon>Epsilonproteobacteria</taxon>
        <taxon>Campylobacterales</taxon>
        <taxon>Helicobacteraceae</taxon>
        <taxon>Helicobacter</taxon>
    </lineage>
</organism>
<dbReference type="Proteomes" id="UP000249746">
    <property type="component" value="Unassembled WGS sequence"/>
</dbReference>
<protein>
    <submittedName>
        <fullName evidence="2">Translation initiation factor</fullName>
    </submittedName>
</protein>
<dbReference type="InterPro" id="IPR036877">
    <property type="entry name" value="SUI1_dom_sf"/>
</dbReference>
<dbReference type="EMBL" id="NBIU01000001">
    <property type="protein sequence ID" value="PZT49104.1"/>
    <property type="molecule type" value="Genomic_DNA"/>
</dbReference>
<keyword evidence="3" id="KW-1185">Reference proteome</keyword>
<dbReference type="GO" id="GO:0003743">
    <property type="term" value="F:translation initiation factor activity"/>
    <property type="evidence" value="ECO:0007669"/>
    <property type="project" value="UniProtKB-KW"/>
</dbReference>
<evidence type="ECO:0000313" key="3">
    <source>
        <dbReference type="Proteomes" id="UP000249746"/>
    </source>
</evidence>
<dbReference type="Pfam" id="PF01253">
    <property type="entry name" value="SUI1"/>
    <property type="match status" value="1"/>
</dbReference>
<name>A0A2W6MX55_9HELI</name>
<keyword evidence="2" id="KW-0648">Protein biosynthesis</keyword>
<feature type="domain" description="SUI1" evidence="1">
    <location>
        <begin position="45"/>
        <end position="115"/>
    </location>
</feature>
<keyword evidence="2" id="KW-0396">Initiation factor</keyword>
<dbReference type="PROSITE" id="PS50296">
    <property type="entry name" value="SUI1"/>
    <property type="match status" value="1"/>
</dbReference>
<dbReference type="OrthoDB" id="5325068at2"/>
<accession>A0A2W6MX55</accession>
<dbReference type="SUPFAM" id="SSF55159">
    <property type="entry name" value="eIF1-like"/>
    <property type="match status" value="1"/>
</dbReference>
<evidence type="ECO:0000259" key="1">
    <source>
        <dbReference type="PROSITE" id="PS50296"/>
    </source>
</evidence>
<proteinExistence type="predicted"/>
<gene>
    <name evidence="2" type="ORF">B6S12_00480</name>
</gene>
<dbReference type="RefSeq" id="WP_111228855.1">
    <property type="nucleotide sequence ID" value="NZ_NBIU01000001.1"/>
</dbReference>
<comment type="caution">
    <text evidence="2">The sequence shown here is derived from an EMBL/GenBank/DDBJ whole genome shotgun (WGS) entry which is preliminary data.</text>
</comment>
<dbReference type="InterPro" id="IPR001950">
    <property type="entry name" value="SUI1"/>
</dbReference>
<dbReference type="Gene3D" id="3.30.780.10">
    <property type="entry name" value="SUI1-like domain"/>
    <property type="match status" value="1"/>
</dbReference>
<evidence type="ECO:0000313" key="2">
    <source>
        <dbReference type="EMBL" id="PZT49104.1"/>
    </source>
</evidence>
<dbReference type="AlphaFoldDB" id="A0A2W6MX55"/>
<reference evidence="2 3" key="1">
    <citation type="submission" date="2017-03" db="EMBL/GenBank/DDBJ databases">
        <title>Genomic and clinical evidence uncovers the enterohepatic species Helicobacter valdiviensis as a potential human intestinal pathogen.</title>
        <authorList>
            <person name="Fresia P."/>
            <person name="Jara R."/>
            <person name="Sierra R."/>
            <person name="Ferres I."/>
            <person name="Greif G."/>
            <person name="Iraola G."/>
            <person name="Collado L."/>
        </authorList>
    </citation>
    <scope>NUCLEOTIDE SEQUENCE [LARGE SCALE GENOMIC DNA]</scope>
    <source>
        <strain evidence="2 3">WBE14</strain>
    </source>
</reference>
<sequence>MDGLNFQIGAKFNDNIDVVCKKCKELQSKCKCNKKTLIKEKNEYFLWINEEKRGGKDVTICGVFYIEKKELEELFKKCKTTLASGGKIREEKEGFLLEIQGKHKDKLKEFLKAQKFIFKK</sequence>